<reference evidence="2" key="1">
    <citation type="submission" date="2015-08" db="EMBL/GenBank/DDBJ databases">
        <title>Vibrio galatheae sp. nov., a novel member of the Vibrionaceae family isolated from the Solomon Islands.</title>
        <authorList>
            <person name="Giubergia S."/>
            <person name="Machado H."/>
            <person name="Mateiu R.V."/>
            <person name="Gram L."/>
        </authorList>
    </citation>
    <scope>NUCLEOTIDE SEQUENCE [LARGE SCALE GENOMIC DNA]</scope>
    <source>
        <strain evidence="2">DSM 19584</strain>
    </source>
</reference>
<name>A0A0M0HIF5_VIBNE</name>
<protein>
    <submittedName>
        <fullName evidence="1">Uncharacterized protein</fullName>
    </submittedName>
</protein>
<dbReference type="AlphaFoldDB" id="A0A0M0HIF5"/>
<comment type="caution">
    <text evidence="1">The sequence shown here is derived from an EMBL/GenBank/DDBJ whole genome shotgun (WGS) entry which is preliminary data.</text>
</comment>
<keyword evidence="2" id="KW-1185">Reference proteome</keyword>
<dbReference type="PATRIC" id="fig|693.5.peg.3723"/>
<dbReference type="STRING" id="693.AKJ17_18320"/>
<proteinExistence type="predicted"/>
<evidence type="ECO:0000313" key="2">
    <source>
        <dbReference type="Proteomes" id="UP000037515"/>
    </source>
</evidence>
<sequence>MKIKSKIILTMCFTAFGSSGSQNVEPTSVVLTYDNSSISAEIHQDRRFDTIKDNDEENVEFSGSVTKDSSDYIVDVLVVRKSKSRKSSRELNTTILVQSEQIETPIVIGGVNSEIFSITLK</sequence>
<evidence type="ECO:0000313" key="1">
    <source>
        <dbReference type="EMBL" id="KOO01869.1"/>
    </source>
</evidence>
<dbReference type="EMBL" id="LHPJ01000033">
    <property type="protein sequence ID" value="KOO01869.1"/>
    <property type="molecule type" value="Genomic_DNA"/>
</dbReference>
<gene>
    <name evidence="1" type="ORF">AKJ17_18320</name>
</gene>
<accession>A0A0M0HIF5</accession>
<dbReference type="Proteomes" id="UP000037515">
    <property type="component" value="Unassembled WGS sequence"/>
</dbReference>
<dbReference type="RefSeq" id="WP_053397235.1">
    <property type="nucleotide sequence ID" value="NZ_LHPJ01000033.1"/>
</dbReference>
<organism evidence="1 2">
    <name type="scientific">Vibrio nereis</name>
    <dbReference type="NCBI Taxonomy" id="693"/>
    <lineage>
        <taxon>Bacteria</taxon>
        <taxon>Pseudomonadati</taxon>
        <taxon>Pseudomonadota</taxon>
        <taxon>Gammaproteobacteria</taxon>
        <taxon>Vibrionales</taxon>
        <taxon>Vibrionaceae</taxon>
        <taxon>Vibrio</taxon>
    </lineage>
</organism>
<dbReference type="OrthoDB" id="5901654at2"/>